<dbReference type="AlphaFoldDB" id="A0A932FW50"/>
<comment type="caution">
    <text evidence="5">The sequence shown here is derived from an EMBL/GenBank/DDBJ whole genome shotgun (WGS) entry which is preliminary data.</text>
</comment>
<gene>
    <name evidence="5" type="ORF">HYY20_03640</name>
</gene>
<dbReference type="Pfam" id="PF04055">
    <property type="entry name" value="Radical_SAM"/>
    <property type="match status" value="1"/>
</dbReference>
<dbReference type="PANTHER" id="PTHR43432:SF4">
    <property type="entry name" value="RADICAL SAM CORE DOMAIN-CONTAINING PROTEIN"/>
    <property type="match status" value="1"/>
</dbReference>
<dbReference type="SMART" id="SM00729">
    <property type="entry name" value="Elp3"/>
    <property type="match status" value="1"/>
</dbReference>
<proteinExistence type="predicted"/>
<evidence type="ECO:0000259" key="4">
    <source>
        <dbReference type="PROSITE" id="PS51918"/>
    </source>
</evidence>
<dbReference type="EMBL" id="JACPRF010000111">
    <property type="protein sequence ID" value="MBI2875952.1"/>
    <property type="molecule type" value="Genomic_DNA"/>
</dbReference>
<dbReference type="SFLD" id="SFLDG01084">
    <property type="entry name" value="Uncharacterised_Radical_SAM_Su"/>
    <property type="match status" value="1"/>
</dbReference>
<reference evidence="5" key="1">
    <citation type="submission" date="2020-07" db="EMBL/GenBank/DDBJ databases">
        <title>Huge and variable diversity of episymbiotic CPR bacteria and DPANN archaea in groundwater ecosystems.</title>
        <authorList>
            <person name="He C.Y."/>
            <person name="Keren R."/>
            <person name="Whittaker M."/>
            <person name="Farag I.F."/>
            <person name="Doudna J."/>
            <person name="Cate J.H.D."/>
            <person name="Banfield J.F."/>
        </authorList>
    </citation>
    <scope>NUCLEOTIDE SEQUENCE</scope>
    <source>
        <strain evidence="5">NC_groundwater_672_Ag_B-0.1um_62_36</strain>
    </source>
</reference>
<keyword evidence="2" id="KW-0408">Iron</keyword>
<dbReference type="Gene3D" id="3.80.30.30">
    <property type="match status" value="1"/>
</dbReference>
<dbReference type="SUPFAM" id="SSF102114">
    <property type="entry name" value="Radical SAM enzymes"/>
    <property type="match status" value="1"/>
</dbReference>
<dbReference type="GO" id="GO:0051536">
    <property type="term" value="F:iron-sulfur cluster binding"/>
    <property type="evidence" value="ECO:0007669"/>
    <property type="project" value="UniProtKB-KW"/>
</dbReference>
<dbReference type="InterPro" id="IPR058240">
    <property type="entry name" value="rSAM_sf"/>
</dbReference>
<protein>
    <submittedName>
        <fullName evidence="5">Radical SAM protein</fullName>
    </submittedName>
</protein>
<evidence type="ECO:0000313" key="5">
    <source>
        <dbReference type="EMBL" id="MBI2875952.1"/>
    </source>
</evidence>
<dbReference type="PANTHER" id="PTHR43432">
    <property type="entry name" value="SLR0285 PROTEIN"/>
    <property type="match status" value="1"/>
</dbReference>
<sequence>MDECVPVTQASLIRENRHSPVLQPASIGCLRDVPAINVGRGCSFGCVYCYARSYRHAPAGGGVSVYANLAERLCRELDNPRRRKPWPRYVSVNTATDSFQPFEELLEISYRALKALLERGIGVSLLTKGWIPPEFIELFAAHPDHVFIKIGLNSLREDLWKLSEPRAASPQQRLDNLSRLAQAGIRQGVRIDPLLPGLSDQAEDLQALFRALASRGIRAVSLSYLVLRPAILHQLRQELPPAHAQRITAHYLGSPWEQVAASHCTQLLPVDRRERAYQKIASLAAGEGIAVEVCRCKNPDLPVGLCDLEGREVFRSVAPGGARQLSLFRG</sequence>
<dbReference type="InterPro" id="IPR007197">
    <property type="entry name" value="rSAM"/>
</dbReference>
<feature type="domain" description="Radical SAM core" evidence="4">
    <location>
        <begin position="28"/>
        <end position="258"/>
    </location>
</feature>
<keyword evidence="1" id="KW-0479">Metal-binding</keyword>
<organism evidence="5 6">
    <name type="scientific">Tectimicrobiota bacterium</name>
    <dbReference type="NCBI Taxonomy" id="2528274"/>
    <lineage>
        <taxon>Bacteria</taxon>
        <taxon>Pseudomonadati</taxon>
        <taxon>Nitrospinota/Tectimicrobiota group</taxon>
        <taxon>Candidatus Tectimicrobiota</taxon>
    </lineage>
</organism>
<evidence type="ECO:0000256" key="3">
    <source>
        <dbReference type="ARBA" id="ARBA00023014"/>
    </source>
</evidence>
<accession>A0A932FW50</accession>
<dbReference type="InterPro" id="IPR006638">
    <property type="entry name" value="Elp3/MiaA/NifB-like_rSAM"/>
</dbReference>
<dbReference type="GO" id="GO:0046872">
    <property type="term" value="F:metal ion binding"/>
    <property type="evidence" value="ECO:0007669"/>
    <property type="project" value="UniProtKB-KW"/>
</dbReference>
<dbReference type="CDD" id="cd01335">
    <property type="entry name" value="Radical_SAM"/>
    <property type="match status" value="1"/>
</dbReference>
<name>A0A932FW50_UNCTE</name>
<dbReference type="InterPro" id="IPR040086">
    <property type="entry name" value="MJ0683-like"/>
</dbReference>
<keyword evidence="3" id="KW-0411">Iron-sulfur</keyword>
<dbReference type="GO" id="GO:0003824">
    <property type="term" value="F:catalytic activity"/>
    <property type="evidence" value="ECO:0007669"/>
    <property type="project" value="InterPro"/>
</dbReference>
<dbReference type="SFLD" id="SFLDS00029">
    <property type="entry name" value="Radical_SAM"/>
    <property type="match status" value="1"/>
</dbReference>
<dbReference type="Proteomes" id="UP000769766">
    <property type="component" value="Unassembled WGS sequence"/>
</dbReference>
<dbReference type="PROSITE" id="PS51918">
    <property type="entry name" value="RADICAL_SAM"/>
    <property type="match status" value="1"/>
</dbReference>
<evidence type="ECO:0000256" key="1">
    <source>
        <dbReference type="ARBA" id="ARBA00022723"/>
    </source>
</evidence>
<evidence type="ECO:0000313" key="6">
    <source>
        <dbReference type="Proteomes" id="UP000769766"/>
    </source>
</evidence>
<evidence type="ECO:0000256" key="2">
    <source>
        <dbReference type="ARBA" id="ARBA00023004"/>
    </source>
</evidence>